<proteinExistence type="predicted"/>
<name>A0ABC8V1C8_9AQUA</name>
<dbReference type="CDD" id="cd06222">
    <property type="entry name" value="RNase_H_like"/>
    <property type="match status" value="1"/>
</dbReference>
<gene>
    <name evidence="1" type="ORF">ILEXP_LOCUS57583</name>
</gene>
<dbReference type="InterPro" id="IPR012337">
    <property type="entry name" value="RNaseH-like_sf"/>
</dbReference>
<dbReference type="EMBL" id="CAUOFW020009802">
    <property type="protein sequence ID" value="CAK9187074.1"/>
    <property type="molecule type" value="Genomic_DNA"/>
</dbReference>
<accession>A0ABC8V1C8</accession>
<evidence type="ECO:0000313" key="1">
    <source>
        <dbReference type="EMBL" id="CAK9187074.1"/>
    </source>
</evidence>
<reference evidence="1 2" key="1">
    <citation type="submission" date="2024-02" db="EMBL/GenBank/DDBJ databases">
        <authorList>
            <person name="Vignale AGUSTIN F."/>
            <person name="Sosa J E."/>
            <person name="Modenutti C."/>
        </authorList>
    </citation>
    <scope>NUCLEOTIDE SEQUENCE [LARGE SCALE GENOMIC DNA]</scope>
</reference>
<dbReference type="InterPro" id="IPR044730">
    <property type="entry name" value="RNase_H-like_dom_plant"/>
</dbReference>
<dbReference type="Proteomes" id="UP001642360">
    <property type="component" value="Unassembled WGS sequence"/>
</dbReference>
<sequence length="106" mass="11802">MEAELRGPMDGLTLLKQYGLQVYPLIIETDSQILVDMVSQASKHTYREGNSVADSLANEGVTDMHTSFYSSTDLLPISTKLLMLQDSMQLRVLIKKVTSSPGIFYD</sequence>
<protein>
    <recommendedName>
        <fullName evidence="3">RNase H type-1 domain-containing protein</fullName>
    </recommendedName>
</protein>
<evidence type="ECO:0000313" key="2">
    <source>
        <dbReference type="Proteomes" id="UP001642360"/>
    </source>
</evidence>
<comment type="caution">
    <text evidence="1">The sequence shown here is derived from an EMBL/GenBank/DDBJ whole genome shotgun (WGS) entry which is preliminary data.</text>
</comment>
<keyword evidence="2" id="KW-1185">Reference proteome</keyword>
<dbReference type="SUPFAM" id="SSF53098">
    <property type="entry name" value="Ribonuclease H-like"/>
    <property type="match status" value="1"/>
</dbReference>
<dbReference type="AlphaFoldDB" id="A0ABC8V1C8"/>
<organism evidence="1 2">
    <name type="scientific">Ilex paraguariensis</name>
    <name type="common">yerba mate</name>
    <dbReference type="NCBI Taxonomy" id="185542"/>
    <lineage>
        <taxon>Eukaryota</taxon>
        <taxon>Viridiplantae</taxon>
        <taxon>Streptophyta</taxon>
        <taxon>Embryophyta</taxon>
        <taxon>Tracheophyta</taxon>
        <taxon>Spermatophyta</taxon>
        <taxon>Magnoliopsida</taxon>
        <taxon>eudicotyledons</taxon>
        <taxon>Gunneridae</taxon>
        <taxon>Pentapetalae</taxon>
        <taxon>asterids</taxon>
        <taxon>campanulids</taxon>
        <taxon>Aquifoliales</taxon>
        <taxon>Aquifoliaceae</taxon>
        <taxon>Ilex</taxon>
    </lineage>
</organism>
<evidence type="ECO:0008006" key="3">
    <source>
        <dbReference type="Google" id="ProtNLM"/>
    </source>
</evidence>